<name>A0ACC2EFD4_DIPCM</name>
<gene>
    <name evidence="1" type="ORF">O6H91_02G046200</name>
</gene>
<dbReference type="Proteomes" id="UP001162992">
    <property type="component" value="Chromosome 2"/>
</dbReference>
<proteinExistence type="predicted"/>
<accession>A0ACC2EFD4</accession>
<comment type="caution">
    <text evidence="1">The sequence shown here is derived from an EMBL/GenBank/DDBJ whole genome shotgun (WGS) entry which is preliminary data.</text>
</comment>
<organism evidence="1 2">
    <name type="scientific">Diphasiastrum complanatum</name>
    <name type="common">Issler's clubmoss</name>
    <name type="synonym">Lycopodium complanatum</name>
    <dbReference type="NCBI Taxonomy" id="34168"/>
    <lineage>
        <taxon>Eukaryota</taxon>
        <taxon>Viridiplantae</taxon>
        <taxon>Streptophyta</taxon>
        <taxon>Embryophyta</taxon>
        <taxon>Tracheophyta</taxon>
        <taxon>Lycopodiopsida</taxon>
        <taxon>Lycopodiales</taxon>
        <taxon>Lycopodiaceae</taxon>
        <taxon>Lycopodioideae</taxon>
        <taxon>Diphasiastrum</taxon>
    </lineage>
</organism>
<reference evidence="2" key="1">
    <citation type="journal article" date="2024" name="Proc. Natl. Acad. Sci. U.S.A.">
        <title>Extraordinary preservation of gene collinearity over three hundred million years revealed in homosporous lycophytes.</title>
        <authorList>
            <person name="Li C."/>
            <person name="Wickell D."/>
            <person name="Kuo L.Y."/>
            <person name="Chen X."/>
            <person name="Nie B."/>
            <person name="Liao X."/>
            <person name="Peng D."/>
            <person name="Ji J."/>
            <person name="Jenkins J."/>
            <person name="Williams M."/>
            <person name="Shu S."/>
            <person name="Plott C."/>
            <person name="Barry K."/>
            <person name="Rajasekar S."/>
            <person name="Grimwood J."/>
            <person name="Han X."/>
            <person name="Sun S."/>
            <person name="Hou Z."/>
            <person name="He W."/>
            <person name="Dai G."/>
            <person name="Sun C."/>
            <person name="Schmutz J."/>
            <person name="Leebens-Mack J.H."/>
            <person name="Li F.W."/>
            <person name="Wang L."/>
        </authorList>
    </citation>
    <scope>NUCLEOTIDE SEQUENCE [LARGE SCALE GENOMIC DNA]</scope>
    <source>
        <strain evidence="2">cv. PW_Plant_1</strain>
    </source>
</reference>
<dbReference type="EMBL" id="CM055093">
    <property type="protein sequence ID" value="KAJ7565067.1"/>
    <property type="molecule type" value="Genomic_DNA"/>
</dbReference>
<protein>
    <submittedName>
        <fullName evidence="1">Uncharacterized protein</fullName>
    </submittedName>
</protein>
<evidence type="ECO:0000313" key="1">
    <source>
        <dbReference type="EMBL" id="KAJ7565067.1"/>
    </source>
</evidence>
<evidence type="ECO:0000313" key="2">
    <source>
        <dbReference type="Proteomes" id="UP001162992"/>
    </source>
</evidence>
<keyword evidence="2" id="KW-1185">Reference proteome</keyword>
<sequence>MGSDKQIKICSTGRDGCMCKYMYNNGCAINEAKDEPIVCISVEKVTAITVVESLDCFQGGIGKSKDRRVAAGFAAGDFVIWDLTDEIEVVRVPCGGWRRPHSYLIGEACEFQHCFIFTKDWTIHVHRRWTCYPLSRISPYLVEKIDQTQSINTIFPSQQVLQKQFHGKEIHCVQFVPVQNICSSASSASWIATGSEDGTVRITRCSQASKVQLDVAMSFGEHVGGSAVRALTLVSEVHTFGQGSGFPALDEGELLLSLEAHHFESTPLLLLLSAGAKEVLTCWKLEWVTKLDQCQSYNPSPDYMPCILLDDLRVSDGHVQKLESTWLSSHIPLRSCKPSALITQGEASKSRHNKNQAISGIQKSFLKSAFQQSSVHPKEPANASPTETNWAKGKLSEELAGSTDLRYLSLTAFSTCCAQTGFVICFIVAASSDATLSMHAFDTSTRSWVKVAVLEYHLAPVLVVQHIAIPCPQSGPFEKLFMVLSGATDGNIAVWDVTHVIIDFINSYRGPNQSFVPAPLRPFTGRGSEGGRRWKSSRHKTVALQELMQLNEFHSVHMEQNRTLKKVGDLFTEAQGSNDYLKRDVNPHKFHADISSENQDSAKPDETENSTSECNGVSVVCPVHVFNNAHQSGVNCMSISEVKCEKQFTTEAGLMFLLVSGGDDQAMHVATFTLQSGTSEHEPFSSSMRGFQDGAEAYKSEQYFNNGALLTNGGSDGFVHQNSSKSHKIIEERSTKPYFKLLVMNECVLQSGHNSALKGVWTNGEIVFSIGLDQRLRGWYLQPFDSLIPLIEFCNCVIDVPEVEALAVESRLDSEHYRIAVVGRGLQVIDYYRAS</sequence>